<dbReference type="AlphaFoldDB" id="A0A2W4R939"/>
<accession>A0A2W4R939</accession>
<evidence type="ECO:0000313" key="1">
    <source>
        <dbReference type="EMBL" id="PZN76548.1"/>
    </source>
</evidence>
<dbReference type="Proteomes" id="UP000249396">
    <property type="component" value="Unassembled WGS sequence"/>
</dbReference>
<dbReference type="InterPro" id="IPR025455">
    <property type="entry name" value="DUF4276"/>
</dbReference>
<dbReference type="EMBL" id="QJPH01000358">
    <property type="protein sequence ID" value="PZN76548.1"/>
    <property type="molecule type" value="Genomic_DNA"/>
</dbReference>
<sequence length="225" mass="25487">MRGKSMHFDILVEDQSGKKSLDFLIPKIIGNGHTFTIHSYKGIGKIPRNMNIKKDSAKRILLEQLPKLLRGYGNTYSIYPKNYKAAVIVVCDLDDKCLKKFRQELLEVLDACHPKPETRFCIAIEEGEAWFLGDLQAVRTAYPTAKANVLNAYIKDSICGTWETLADAIYSGGSTNLRKQHWTTIGTEKSKWSETIAPNMDVENNQSGSFCYFRDKLRELANSDN</sequence>
<proteinExistence type="predicted"/>
<protein>
    <recommendedName>
        <fullName evidence="3">DUF4276 domain-containing protein</fullName>
    </recommendedName>
</protein>
<name>A0A2W4R939_9GAMM</name>
<organism evidence="1 2">
    <name type="scientific">Candidatus Methylumidiphilus alinenensis</name>
    <dbReference type="NCBI Taxonomy" id="2202197"/>
    <lineage>
        <taxon>Bacteria</taxon>
        <taxon>Pseudomonadati</taxon>
        <taxon>Pseudomonadota</taxon>
        <taxon>Gammaproteobacteria</taxon>
        <taxon>Methylococcales</taxon>
        <taxon>Candidatus Methylumidiphilus</taxon>
    </lineage>
</organism>
<dbReference type="Pfam" id="PF14103">
    <property type="entry name" value="DUF4276"/>
    <property type="match status" value="1"/>
</dbReference>
<evidence type="ECO:0000313" key="2">
    <source>
        <dbReference type="Proteomes" id="UP000249396"/>
    </source>
</evidence>
<reference evidence="1 2" key="1">
    <citation type="journal article" date="2018" name="Aquat. Microb. Ecol.">
        <title>Gammaproteobacterial methanotrophs dominate.</title>
        <authorList>
            <person name="Rissanen A.J."/>
            <person name="Saarenheimo J."/>
            <person name="Tiirola M."/>
            <person name="Peura S."/>
            <person name="Aalto S.L."/>
            <person name="Karvinen A."/>
            <person name="Nykanen H."/>
        </authorList>
    </citation>
    <scope>NUCLEOTIDE SEQUENCE [LARGE SCALE GENOMIC DNA]</scope>
    <source>
        <strain evidence="1">AMbin10</strain>
    </source>
</reference>
<comment type="caution">
    <text evidence="1">The sequence shown here is derived from an EMBL/GenBank/DDBJ whole genome shotgun (WGS) entry which is preliminary data.</text>
</comment>
<gene>
    <name evidence="1" type="ORF">DM484_16480</name>
</gene>
<evidence type="ECO:0008006" key="3">
    <source>
        <dbReference type="Google" id="ProtNLM"/>
    </source>
</evidence>